<feature type="region of interest" description="Disordered" evidence="1">
    <location>
        <begin position="567"/>
        <end position="594"/>
    </location>
</feature>
<dbReference type="Proteomes" id="UP000274504">
    <property type="component" value="Unassembled WGS sequence"/>
</dbReference>
<dbReference type="OrthoDB" id="340681at2759"/>
<dbReference type="EMBL" id="UYSG01001607">
    <property type="protein sequence ID" value="VDL47293.1"/>
    <property type="molecule type" value="Genomic_DNA"/>
</dbReference>
<sequence>MCDSKEESKVKVLKEVGLYRNSPKDFLHFRPASRHLECEGVESSRIKTTMDHIELRVPDEKMTKLNGSIGCAQTLQSTPRQLAKFSSFIKSSIFYTAVDFSANSNCSGQLNRAKVVSASSNNGEKKDGPTRLESRRKTIHNDDDLRYLRELYLDPWREGSFITYEPMCSFERRSILMCPEVPEEDYDRRIIARDAWLLKYLSVLKQSLKWETDSQFDKGDLENATLSLLRQARTVKFDKLFERLPLKLPEGYEITQSDLLALLNKFAILIHGWWCIKSELLYPPKSISPFEGHPREVMIKARDYAMAVFHRGGKLTSKFLMDLTRIHFSEATEILKWLGTRLPPQNGGLSRYWIFREPERTFIQRYPSVVHQQADWWNVRICQLCQEFKLEELTWCKCSCLNSIYSIDQGKEIDEAQSNTVQPVSPSTLCNFSSLHENKSQSKHSQLEEPISSSPNLPTDIISIANGDIHDFERIHSGNTASGVNMNRISHEIEQKRGVNPNSASVEHMQITRTHKGEAEMLLNCSQISASSNEDRLMLTPMQNELKSVPSSSESGEKVRPLTEKQIEAGWSESLDTENTPSKQDGRTESAQNSNLIYLKKSSSEFGKQVLEPPCPTRCDPETSTNDSILPPLAKRAKVEKEVLNENSNEKDENSVSIPVLQSSSSKSILRNQESTRRISDGCTSVSLGVVTENNLLKSCKETAMQTKESQGSLNGYADSPTRSSNPPSKGKQRIGRSPSTSQTKRVGFGNDPIEYDTPIDTDRRSAVTETRLLPRRPLESSSRSSNLAPPVKGGRFENNQMLQVSQDEMPADQTSTQNEDDRGLLSEISDPDMLDIKPNSRSLVNAPQSSSSFLSEYRVIAKPLQNLLKTEPPSLSEECYSSKQSKTVFSVVDDPRIVALVKSRLNSHPIISLSEITRSVQRRGLKRMSDLNAGDNRPPAGSEAERQMLSSDIHQILLAQGAQELNIQWPETLHCSVASPKQPLFVPPPTLEYTNPQDPCIRVRNIILKLLEEKPCVQFGEVKKIAINDGIKLHDGKLRDVIKVSLTVISCSSKRVYDL</sequence>
<dbReference type="InterPro" id="IPR006886">
    <property type="entry name" value="RNA_pol_III_Rpc5"/>
</dbReference>
<dbReference type="PANTHER" id="PTHR12069">
    <property type="entry name" value="DNA-DIRECTED RNA POLYMERASES III 80 KDA POLYPEPTIDE RNA POLYMERASE III SUBUNIT 5"/>
    <property type="match status" value="1"/>
</dbReference>
<dbReference type="Pfam" id="PF04801">
    <property type="entry name" value="RPC5"/>
    <property type="match status" value="1"/>
</dbReference>
<evidence type="ECO:0000313" key="3">
    <source>
        <dbReference type="Proteomes" id="UP000274504"/>
    </source>
</evidence>
<protein>
    <submittedName>
        <fullName evidence="4">SWIRM domain-containing protein</fullName>
    </submittedName>
</protein>
<accession>A0A0R3SHA5</accession>
<feature type="compositionally biased region" description="Low complexity" evidence="1">
    <location>
        <begin position="780"/>
        <end position="791"/>
    </location>
</feature>
<proteinExistence type="predicted"/>
<dbReference type="PANTHER" id="PTHR12069:SF0">
    <property type="entry name" value="DNA-DIRECTED RNA POLYMERASE III SUBUNIT RPC5"/>
    <property type="match status" value="1"/>
</dbReference>
<reference evidence="2 3" key="2">
    <citation type="submission" date="2018-11" db="EMBL/GenBank/DDBJ databases">
        <authorList>
            <consortium name="Pathogen Informatics"/>
        </authorList>
    </citation>
    <scope>NUCLEOTIDE SEQUENCE [LARGE SCALE GENOMIC DNA]</scope>
</reference>
<evidence type="ECO:0000313" key="4">
    <source>
        <dbReference type="WBParaSite" id="HDID_0000432001-mRNA-1"/>
    </source>
</evidence>
<dbReference type="GO" id="GO:0005666">
    <property type="term" value="C:RNA polymerase III complex"/>
    <property type="evidence" value="ECO:0007669"/>
    <property type="project" value="TreeGrafter"/>
</dbReference>
<name>A0A0R3SHA5_HYMDI</name>
<reference evidence="4" key="1">
    <citation type="submission" date="2017-02" db="UniProtKB">
        <authorList>
            <consortium name="WormBaseParasite"/>
        </authorList>
    </citation>
    <scope>IDENTIFICATION</scope>
</reference>
<dbReference type="STRING" id="6216.A0A0R3SHA5"/>
<feature type="compositionally biased region" description="Polar residues" evidence="1">
    <location>
        <begin position="798"/>
        <end position="818"/>
    </location>
</feature>
<feature type="region of interest" description="Disordered" evidence="1">
    <location>
        <begin position="707"/>
        <end position="849"/>
    </location>
</feature>
<dbReference type="AlphaFoldDB" id="A0A0R3SHA5"/>
<feature type="region of interest" description="Disordered" evidence="1">
    <location>
        <begin position="645"/>
        <end position="678"/>
    </location>
</feature>
<feature type="compositionally biased region" description="Polar residues" evidence="1">
    <location>
        <begin position="840"/>
        <end position="849"/>
    </location>
</feature>
<evidence type="ECO:0000313" key="2">
    <source>
        <dbReference type="EMBL" id="VDL47293.1"/>
    </source>
</evidence>
<organism evidence="4">
    <name type="scientific">Hymenolepis diminuta</name>
    <name type="common">Rat tapeworm</name>
    <dbReference type="NCBI Taxonomy" id="6216"/>
    <lineage>
        <taxon>Eukaryota</taxon>
        <taxon>Metazoa</taxon>
        <taxon>Spiralia</taxon>
        <taxon>Lophotrochozoa</taxon>
        <taxon>Platyhelminthes</taxon>
        <taxon>Cestoda</taxon>
        <taxon>Eucestoda</taxon>
        <taxon>Cyclophyllidea</taxon>
        <taxon>Hymenolepididae</taxon>
        <taxon>Hymenolepis</taxon>
    </lineage>
</organism>
<feature type="compositionally biased region" description="Low complexity" evidence="1">
    <location>
        <begin position="655"/>
        <end position="670"/>
    </location>
</feature>
<dbReference type="GO" id="GO:0042797">
    <property type="term" value="P:tRNA transcription by RNA polymerase III"/>
    <property type="evidence" value="ECO:0007669"/>
    <property type="project" value="TreeGrafter"/>
</dbReference>
<feature type="compositionally biased region" description="Basic and acidic residues" evidence="1">
    <location>
        <begin position="645"/>
        <end position="654"/>
    </location>
</feature>
<feature type="compositionally biased region" description="Polar residues" evidence="1">
    <location>
        <begin position="577"/>
        <end position="594"/>
    </location>
</feature>
<evidence type="ECO:0000256" key="1">
    <source>
        <dbReference type="SAM" id="MobiDB-lite"/>
    </source>
</evidence>
<dbReference type="WBParaSite" id="HDID_0000432001-mRNA-1">
    <property type="protein sequence ID" value="HDID_0000432001-mRNA-1"/>
    <property type="gene ID" value="HDID_0000432001"/>
</dbReference>
<gene>
    <name evidence="2" type="ORF">HDID_LOCUS4318</name>
</gene>